<gene>
    <name evidence="1" type="ORF">HMPREF9083_1082</name>
</gene>
<comment type="caution">
    <text evidence="1">The sequence shown here is derived from an EMBL/GenBank/DDBJ whole genome shotgun (WGS) entry which is preliminary data.</text>
</comment>
<accession>F2BY14</accession>
<proteinExistence type="predicted"/>
<dbReference type="HOGENOM" id="CLU_3079271_0_0_9"/>
<dbReference type="AlphaFoldDB" id="F2BY14"/>
<evidence type="ECO:0000313" key="2">
    <source>
        <dbReference type="Proteomes" id="UP000003503"/>
    </source>
</evidence>
<name>F2BY14_9FIRM</name>
<reference evidence="1 2" key="1">
    <citation type="submission" date="2011-02" db="EMBL/GenBank/DDBJ databases">
        <authorList>
            <person name="Muzny D."/>
            <person name="Qin X."/>
            <person name="Deng J."/>
            <person name="Jiang H."/>
            <person name="Liu Y."/>
            <person name="Qu J."/>
            <person name="Song X.-Z."/>
            <person name="Zhang L."/>
            <person name="Thornton R."/>
            <person name="Coyle M."/>
            <person name="Francisco L."/>
            <person name="Jackson L."/>
            <person name="Javaid M."/>
            <person name="Korchina V."/>
            <person name="Kovar C."/>
            <person name="Mata R."/>
            <person name="Mathew T."/>
            <person name="Ngo R."/>
            <person name="Nguyen L."/>
            <person name="Nguyen N."/>
            <person name="Okwuonu G."/>
            <person name="Ongeri F."/>
            <person name="Pham C."/>
            <person name="Simmons D."/>
            <person name="Wilczek-Boney K."/>
            <person name="Hale W."/>
            <person name="Jakkamsetti A."/>
            <person name="Pham P."/>
            <person name="Ruth R."/>
            <person name="San Lucas F."/>
            <person name="Warren J."/>
            <person name="Zhang J."/>
            <person name="Zhao Z."/>
            <person name="Zhou C."/>
            <person name="Zhu D."/>
            <person name="Lee S."/>
            <person name="Bess C."/>
            <person name="Blankenburg K."/>
            <person name="Forbes L."/>
            <person name="Fu Q."/>
            <person name="Gubbala S."/>
            <person name="Hirani K."/>
            <person name="Jayaseelan J.C."/>
            <person name="Lara F."/>
            <person name="Munidasa M."/>
            <person name="Palculict T."/>
            <person name="Patil S."/>
            <person name="Pu L.-L."/>
            <person name="Saada N."/>
            <person name="Tang L."/>
            <person name="Weissenberger G."/>
            <person name="Zhu Y."/>
            <person name="Hemphill L."/>
            <person name="Shang Y."/>
            <person name="Youmans B."/>
            <person name="Ayvaz T."/>
            <person name="Ross M."/>
            <person name="Santibanez J."/>
            <person name="Aqrawi P."/>
            <person name="Gross S."/>
            <person name="Joshi V."/>
            <person name="Fowler G."/>
            <person name="Nazareth L."/>
            <person name="Reid J."/>
            <person name="Worley K."/>
            <person name="Petrosino J."/>
            <person name="Highlander S."/>
            <person name="Gibbs R."/>
        </authorList>
    </citation>
    <scope>NUCLEOTIDE SEQUENCE [LARGE SCALE GENOMIC DNA]</scope>
    <source>
        <strain evidence="1 2">DSM 19965</strain>
    </source>
</reference>
<organism evidence="1 2">
    <name type="scientific">Dialister micraerophilus DSM 19965</name>
    <dbReference type="NCBI Taxonomy" id="888062"/>
    <lineage>
        <taxon>Bacteria</taxon>
        <taxon>Bacillati</taxon>
        <taxon>Bacillota</taxon>
        <taxon>Negativicutes</taxon>
        <taxon>Veillonellales</taxon>
        <taxon>Veillonellaceae</taxon>
        <taxon>Dialister</taxon>
    </lineage>
</organism>
<dbReference type="EMBL" id="AFBB01000024">
    <property type="protein sequence ID" value="EGF12575.1"/>
    <property type="molecule type" value="Genomic_DNA"/>
</dbReference>
<evidence type="ECO:0000313" key="1">
    <source>
        <dbReference type="EMBL" id="EGF12575.1"/>
    </source>
</evidence>
<dbReference type="RefSeq" id="WP_007556385.1">
    <property type="nucleotide sequence ID" value="NZ_GL878519.1"/>
</dbReference>
<keyword evidence="2" id="KW-1185">Reference proteome</keyword>
<protein>
    <submittedName>
        <fullName evidence="1">Uncharacterized protein</fullName>
    </submittedName>
</protein>
<sequence length="52" mass="5740">MTSTKDAKTNKTTYKVNLKDMHVESGVISYDKGKGTLTLKHKDGNEVKVEGI</sequence>
<dbReference type="Proteomes" id="UP000003503">
    <property type="component" value="Unassembled WGS sequence"/>
</dbReference>
<dbReference type="STRING" id="888062.HMPREF9083_1082"/>